<dbReference type="AlphaFoldDB" id="A0A8C6NRA9"/>
<evidence type="ECO:0000256" key="9">
    <source>
        <dbReference type="ARBA" id="ARBA00039786"/>
    </source>
</evidence>
<dbReference type="FunFam" id="3.40.50.720:FF:000367">
    <property type="entry name" value="Pyrroline-5-carboxylate reductase"/>
    <property type="match status" value="1"/>
</dbReference>
<feature type="binding site" evidence="14">
    <location>
        <position position="57"/>
    </location>
    <ligand>
        <name>NADPH</name>
        <dbReference type="ChEBI" id="CHEBI:57783"/>
    </ligand>
</feature>
<feature type="domain" description="Pyrroline-5-carboxylate reductase dimerisation" evidence="16">
    <location>
        <begin position="179"/>
        <end position="235"/>
    </location>
</feature>
<feature type="domain" description="Pyrroline-5-carboxylate reductase catalytic N-terminal" evidence="15">
    <location>
        <begin position="6"/>
        <end position="99"/>
    </location>
</feature>
<dbReference type="InterPro" id="IPR029036">
    <property type="entry name" value="P5CR_dimer"/>
</dbReference>
<evidence type="ECO:0000256" key="8">
    <source>
        <dbReference type="ARBA" id="ARBA00038523"/>
    </source>
</evidence>
<name>A0A8C6NRA9_NOTFU</name>
<evidence type="ECO:0000256" key="10">
    <source>
        <dbReference type="ARBA" id="ARBA00042532"/>
    </source>
</evidence>
<dbReference type="Pfam" id="PF03807">
    <property type="entry name" value="F420_oxidored"/>
    <property type="match status" value="1"/>
</dbReference>
<comment type="function">
    <text evidence="13">Oxidoreductase that catalyzes the last step in proline biosynthesis, which corresponds to the reduction of pyrroline-5-carboxylate (P5C) to L-proline using NAD(P)H. Proline is synthesized from either glutamate or ornithine; both are converted to P5C, and then to proline via pyrroline-5-carboxylate reductases (PYCRs). PYCR3 is exclusively linked to the biosynthesis of proline from ornithine.</text>
</comment>
<evidence type="ECO:0000256" key="3">
    <source>
        <dbReference type="ARBA" id="ARBA00012855"/>
    </source>
</evidence>
<evidence type="ECO:0000259" key="15">
    <source>
        <dbReference type="Pfam" id="PF03807"/>
    </source>
</evidence>
<evidence type="ECO:0000313" key="18">
    <source>
        <dbReference type="Proteomes" id="UP000694548"/>
    </source>
</evidence>
<dbReference type="PIRSF" id="PIRSF000193">
    <property type="entry name" value="Pyrrol-5-carb_rd"/>
    <property type="match status" value="1"/>
</dbReference>
<protein>
    <recommendedName>
        <fullName evidence="9">Pyrroline-5-carboxylate reductase 3</fullName>
        <ecNumber evidence="3">1.5.1.2</ecNumber>
    </recommendedName>
    <alternativeName>
        <fullName evidence="10">Pyrroline-5-carboxylate reductase-like protein</fullName>
    </alternativeName>
</protein>
<evidence type="ECO:0000256" key="7">
    <source>
        <dbReference type="ARBA" id="ARBA00023002"/>
    </source>
</evidence>
<comment type="similarity">
    <text evidence="2">Belongs to the pyrroline-5-carboxylate reductase family.</text>
</comment>
<keyword evidence="18" id="KW-1185">Reference proteome</keyword>
<evidence type="ECO:0000256" key="12">
    <source>
        <dbReference type="ARBA" id="ARBA00049875"/>
    </source>
</evidence>
<feature type="binding site" evidence="14">
    <location>
        <begin position="70"/>
        <end position="73"/>
    </location>
    <ligand>
        <name>NADP(+)</name>
        <dbReference type="ChEBI" id="CHEBI:58349"/>
    </ligand>
</feature>
<dbReference type="PROSITE" id="PS00521">
    <property type="entry name" value="P5CR"/>
    <property type="match status" value="1"/>
</dbReference>
<dbReference type="PANTHER" id="PTHR11645:SF0">
    <property type="entry name" value="PYRROLINE-5-CARBOXYLATE REDUCTASE 3"/>
    <property type="match status" value="1"/>
</dbReference>
<evidence type="ECO:0000256" key="6">
    <source>
        <dbReference type="ARBA" id="ARBA00022857"/>
    </source>
</evidence>
<dbReference type="SUPFAM" id="SSF48179">
    <property type="entry name" value="6-phosphogluconate dehydrogenase C-terminal domain-like"/>
    <property type="match status" value="1"/>
</dbReference>
<dbReference type="GeneTree" id="ENSGT00950000183044"/>
<evidence type="ECO:0000256" key="13">
    <source>
        <dbReference type="ARBA" id="ARBA00049975"/>
    </source>
</evidence>
<evidence type="ECO:0000259" key="16">
    <source>
        <dbReference type="Pfam" id="PF14748"/>
    </source>
</evidence>
<dbReference type="Proteomes" id="UP000694548">
    <property type="component" value="Chromosome sgr17"/>
</dbReference>
<dbReference type="UniPathway" id="UPA00098">
    <property type="reaction ID" value="UER00361"/>
</dbReference>
<proteinExistence type="inferred from homology"/>
<reference evidence="17" key="3">
    <citation type="submission" date="2025-09" db="UniProtKB">
        <authorList>
            <consortium name="Ensembl"/>
        </authorList>
    </citation>
    <scope>IDENTIFICATION</scope>
</reference>
<keyword evidence="5" id="KW-0641">Proline biosynthesis</keyword>
<dbReference type="HAMAP" id="MF_01925">
    <property type="entry name" value="P5C_reductase"/>
    <property type="match status" value="1"/>
</dbReference>
<keyword evidence="7" id="KW-0560">Oxidoreductase</keyword>
<gene>
    <name evidence="17" type="primary">PYCR3</name>
    <name evidence="17" type="synonym">pycr3</name>
</gene>
<comment type="catalytic activity">
    <reaction evidence="11">
        <text>L-proline + NADP(+) = (S)-1-pyrroline-5-carboxylate + NADPH + 2 H(+)</text>
        <dbReference type="Rhea" id="RHEA:14109"/>
        <dbReference type="ChEBI" id="CHEBI:15378"/>
        <dbReference type="ChEBI" id="CHEBI:17388"/>
        <dbReference type="ChEBI" id="CHEBI:57783"/>
        <dbReference type="ChEBI" id="CHEBI:58349"/>
        <dbReference type="ChEBI" id="CHEBI:60039"/>
        <dbReference type="EC" id="1.5.1.2"/>
    </reaction>
    <physiologicalReaction direction="right-to-left" evidence="11">
        <dbReference type="Rhea" id="RHEA:14111"/>
    </physiologicalReaction>
</comment>
<sequence length="245" mass="25422">MDSQLKIGFIGAGNMAFGIAKGLLPGKVPPANVKVSAPSSRNLERFQELGVAVTHSNVEVVSGSDVVFVAVKPHLVPLVLAETSQHITDRHVIVSVAAGVTLATLEGLLPENTTVIRLMPNLPCVVQEGALLFARGTHAKPEDGALLRSLLHRCGLVEEGPEAWVDIHTGLSGSGVAFGAGTLLRDSGKHPAQLRSEVCTPGGTTIHGLHALERGGVRASIMSAVEAATTRAQELGQKPAAGSRK</sequence>
<keyword evidence="6 14" id="KW-0521">NADP</keyword>
<dbReference type="InterPro" id="IPR000304">
    <property type="entry name" value="Pyrroline-COOH_reductase"/>
</dbReference>
<reference evidence="17" key="1">
    <citation type="submission" date="2014-08" db="EMBL/GenBank/DDBJ databases">
        <authorList>
            <person name="Senf B."/>
            <person name="Petzold A."/>
            <person name="Downie B.R."/>
            <person name="Koch P."/>
            <person name="Platzer M."/>
        </authorList>
    </citation>
    <scope>NUCLEOTIDE SEQUENCE [LARGE SCALE GENOMIC DNA]</scope>
    <source>
        <strain evidence="17">GRZ</strain>
    </source>
</reference>
<dbReference type="Gene3D" id="1.10.3730.10">
    <property type="entry name" value="ProC C-terminal domain-like"/>
    <property type="match status" value="1"/>
</dbReference>
<evidence type="ECO:0000256" key="11">
    <source>
        <dbReference type="ARBA" id="ARBA00049867"/>
    </source>
</evidence>
<comment type="catalytic activity">
    <reaction evidence="12">
        <text>L-proline + NAD(+) = (S)-1-pyrroline-5-carboxylate + NADH + 2 H(+)</text>
        <dbReference type="Rhea" id="RHEA:14105"/>
        <dbReference type="ChEBI" id="CHEBI:15378"/>
        <dbReference type="ChEBI" id="CHEBI:17388"/>
        <dbReference type="ChEBI" id="CHEBI:57540"/>
        <dbReference type="ChEBI" id="CHEBI:57945"/>
        <dbReference type="ChEBI" id="CHEBI:60039"/>
        <dbReference type="EC" id="1.5.1.2"/>
    </reaction>
    <physiologicalReaction direction="right-to-left" evidence="12">
        <dbReference type="Rhea" id="RHEA:14107"/>
    </physiologicalReaction>
</comment>
<evidence type="ECO:0000256" key="5">
    <source>
        <dbReference type="ARBA" id="ARBA00022650"/>
    </source>
</evidence>
<dbReference type="GO" id="GO:0055129">
    <property type="term" value="P:L-proline biosynthetic process"/>
    <property type="evidence" value="ECO:0007669"/>
    <property type="project" value="UniProtKB-UniPathway"/>
</dbReference>
<comment type="subunit">
    <text evidence="8">Homodecamer; composed of 5 homodimers.</text>
</comment>
<evidence type="ECO:0000313" key="17">
    <source>
        <dbReference type="Ensembl" id="ENSNFUP00015019715.1"/>
    </source>
</evidence>
<evidence type="ECO:0000256" key="1">
    <source>
        <dbReference type="ARBA" id="ARBA00005205"/>
    </source>
</evidence>
<evidence type="ECO:0000256" key="14">
    <source>
        <dbReference type="PIRSR" id="PIRSR000193-1"/>
    </source>
</evidence>
<dbReference type="EC" id="1.5.1.2" evidence="3"/>
<dbReference type="InterPro" id="IPR036291">
    <property type="entry name" value="NAD(P)-bd_dom_sf"/>
</dbReference>
<comment type="pathway">
    <text evidence="1">Amino-acid biosynthesis; L-proline biosynthesis; L-proline from L-glutamate 5-semialdehyde: step 1/1.</text>
</comment>
<organism evidence="17 18">
    <name type="scientific">Nothobranchius furzeri</name>
    <name type="common">Turquoise killifish</name>
    <dbReference type="NCBI Taxonomy" id="105023"/>
    <lineage>
        <taxon>Eukaryota</taxon>
        <taxon>Metazoa</taxon>
        <taxon>Chordata</taxon>
        <taxon>Craniata</taxon>
        <taxon>Vertebrata</taxon>
        <taxon>Euteleostomi</taxon>
        <taxon>Actinopterygii</taxon>
        <taxon>Neopterygii</taxon>
        <taxon>Teleostei</taxon>
        <taxon>Neoteleostei</taxon>
        <taxon>Acanthomorphata</taxon>
        <taxon>Ovalentaria</taxon>
        <taxon>Atherinomorphae</taxon>
        <taxon>Cyprinodontiformes</taxon>
        <taxon>Nothobranchiidae</taxon>
        <taxon>Nothobranchius</taxon>
    </lineage>
</organism>
<dbReference type="PANTHER" id="PTHR11645">
    <property type="entry name" value="PYRROLINE-5-CARBOXYLATE REDUCTASE"/>
    <property type="match status" value="1"/>
</dbReference>
<dbReference type="Gene3D" id="3.40.50.720">
    <property type="entry name" value="NAD(P)-binding Rossmann-like Domain"/>
    <property type="match status" value="1"/>
</dbReference>
<dbReference type="Pfam" id="PF14748">
    <property type="entry name" value="P5CR_dimer"/>
    <property type="match status" value="1"/>
</dbReference>
<feature type="binding site" evidence="14">
    <location>
        <begin position="10"/>
        <end position="15"/>
    </location>
    <ligand>
        <name>NADP(+)</name>
        <dbReference type="ChEBI" id="CHEBI:58349"/>
    </ligand>
</feature>
<evidence type="ECO:0000256" key="4">
    <source>
        <dbReference type="ARBA" id="ARBA00022605"/>
    </source>
</evidence>
<dbReference type="InterPro" id="IPR008927">
    <property type="entry name" value="6-PGluconate_DH-like_C_sf"/>
</dbReference>
<keyword evidence="4" id="KW-0028">Amino-acid biosynthesis</keyword>
<dbReference type="InterPro" id="IPR028939">
    <property type="entry name" value="P5C_Rdtase_cat_N"/>
</dbReference>
<evidence type="ECO:0000256" key="2">
    <source>
        <dbReference type="ARBA" id="ARBA00005525"/>
    </source>
</evidence>
<accession>A0A8C6NRA9</accession>
<dbReference type="Ensembl" id="ENSNFUT00015020638.1">
    <property type="protein sequence ID" value="ENSNFUP00015019715.1"/>
    <property type="gene ID" value="ENSNFUG00015009389.1"/>
</dbReference>
<dbReference type="SUPFAM" id="SSF51735">
    <property type="entry name" value="NAD(P)-binding Rossmann-fold domains"/>
    <property type="match status" value="1"/>
</dbReference>
<dbReference type="InterPro" id="IPR053790">
    <property type="entry name" value="P5CR-like_CS"/>
</dbReference>
<reference evidence="17" key="2">
    <citation type="submission" date="2025-08" db="UniProtKB">
        <authorList>
            <consortium name="Ensembl"/>
        </authorList>
    </citation>
    <scope>IDENTIFICATION</scope>
</reference>
<dbReference type="GO" id="GO:0004735">
    <property type="term" value="F:pyrroline-5-carboxylate reductase activity"/>
    <property type="evidence" value="ECO:0007669"/>
    <property type="project" value="UniProtKB-EC"/>
</dbReference>